<dbReference type="PANTHER" id="PTHR45614:SF51">
    <property type="entry name" value="MYB-LIKE DNA-BINDING PROTEIN BAS1"/>
    <property type="match status" value="1"/>
</dbReference>
<dbReference type="GO" id="GO:0005634">
    <property type="term" value="C:nucleus"/>
    <property type="evidence" value="ECO:0000318"/>
    <property type="project" value="GO_Central"/>
</dbReference>
<dbReference type="Proteomes" id="UP000000561">
    <property type="component" value="Chromosome 12"/>
</dbReference>
<dbReference type="SMART" id="SM00717">
    <property type="entry name" value="SANT"/>
    <property type="match status" value="3"/>
</dbReference>
<feature type="domain" description="Myb-like" evidence="2">
    <location>
        <begin position="105"/>
        <end position="155"/>
    </location>
</feature>
<feature type="region of interest" description="Disordered" evidence="1">
    <location>
        <begin position="354"/>
        <end position="422"/>
    </location>
</feature>
<evidence type="ECO:0000259" key="3">
    <source>
        <dbReference type="PROSITE" id="PS51294"/>
    </source>
</evidence>
<dbReference type="InterPro" id="IPR001005">
    <property type="entry name" value="SANT/Myb"/>
</dbReference>
<accession>A0A0D1DTJ7</accession>
<evidence type="ECO:0000313" key="4">
    <source>
        <dbReference type="EMBL" id="KIS67599.1"/>
    </source>
</evidence>
<feature type="compositionally biased region" description="Low complexity" evidence="1">
    <location>
        <begin position="354"/>
        <end position="373"/>
    </location>
</feature>
<feature type="domain" description="HTH myb-type" evidence="3">
    <location>
        <begin position="109"/>
        <end position="159"/>
    </location>
</feature>
<feature type="domain" description="HTH myb-type" evidence="3">
    <location>
        <begin position="1"/>
        <end position="49"/>
    </location>
</feature>
<organism evidence="4 5">
    <name type="scientific">Mycosarcoma maydis</name>
    <name type="common">Corn smut fungus</name>
    <name type="synonym">Ustilago maydis</name>
    <dbReference type="NCBI Taxonomy" id="5270"/>
    <lineage>
        <taxon>Eukaryota</taxon>
        <taxon>Fungi</taxon>
        <taxon>Dikarya</taxon>
        <taxon>Basidiomycota</taxon>
        <taxon>Ustilaginomycotina</taxon>
        <taxon>Ustilaginomycetes</taxon>
        <taxon>Ustilaginales</taxon>
        <taxon>Ustilaginaceae</taxon>
        <taxon>Mycosarcoma</taxon>
    </lineage>
</organism>
<name>A0A0D1DTJ7_MYCMD</name>
<evidence type="ECO:0000313" key="5">
    <source>
        <dbReference type="Proteomes" id="UP000000561"/>
    </source>
</evidence>
<dbReference type="VEuPathDB" id="FungiDB:UMAG_04101"/>
<feature type="domain" description="Myb-like" evidence="2">
    <location>
        <begin position="4"/>
        <end position="53"/>
    </location>
</feature>
<proteinExistence type="predicted"/>
<dbReference type="eggNOG" id="KOG0048">
    <property type="taxonomic scope" value="Eukaryota"/>
</dbReference>
<dbReference type="Pfam" id="PF13921">
    <property type="entry name" value="Myb_DNA-bind_6"/>
    <property type="match status" value="1"/>
</dbReference>
<feature type="compositionally biased region" description="Polar residues" evidence="1">
    <location>
        <begin position="398"/>
        <end position="407"/>
    </location>
</feature>
<dbReference type="GO" id="GO:0000981">
    <property type="term" value="F:DNA-binding transcription factor activity, RNA polymerase II-specific"/>
    <property type="evidence" value="ECO:0000318"/>
    <property type="project" value="GO_Central"/>
</dbReference>
<feature type="domain" description="HTH myb-type" evidence="3">
    <location>
        <begin position="54"/>
        <end position="108"/>
    </location>
</feature>
<feature type="domain" description="Myb-like" evidence="2">
    <location>
        <begin position="54"/>
        <end position="104"/>
    </location>
</feature>
<dbReference type="GO" id="GO:0006355">
    <property type="term" value="P:regulation of DNA-templated transcription"/>
    <property type="evidence" value="ECO:0000318"/>
    <property type="project" value="GO_Central"/>
</dbReference>
<dbReference type="RefSeq" id="XP_011390608.1">
    <property type="nucleotide sequence ID" value="XM_011392306.1"/>
</dbReference>
<dbReference type="GO" id="GO:0000978">
    <property type="term" value="F:RNA polymerase II cis-regulatory region sequence-specific DNA binding"/>
    <property type="evidence" value="ECO:0000318"/>
    <property type="project" value="GO_Central"/>
</dbReference>
<dbReference type="Gene3D" id="1.10.10.60">
    <property type="entry name" value="Homeodomain-like"/>
    <property type="match status" value="3"/>
</dbReference>
<dbReference type="PROSITE" id="PS51294">
    <property type="entry name" value="HTH_MYB"/>
    <property type="match status" value="3"/>
</dbReference>
<dbReference type="PROSITE" id="PS50090">
    <property type="entry name" value="MYB_LIKE"/>
    <property type="match status" value="3"/>
</dbReference>
<dbReference type="GeneID" id="23564379"/>
<dbReference type="OrthoDB" id="2143914at2759"/>
<dbReference type="KEGG" id="uma:UMAG_04101"/>
<dbReference type="STRING" id="237631.A0A0D1DTJ7"/>
<dbReference type="InterPro" id="IPR050560">
    <property type="entry name" value="MYB_TF"/>
</dbReference>
<dbReference type="PANTHER" id="PTHR45614">
    <property type="entry name" value="MYB PROTEIN-RELATED"/>
    <property type="match status" value="1"/>
</dbReference>
<evidence type="ECO:0000259" key="2">
    <source>
        <dbReference type="PROSITE" id="PS50090"/>
    </source>
</evidence>
<reference evidence="4 5" key="1">
    <citation type="journal article" date="2006" name="Nature">
        <title>Insights from the genome of the biotrophic fungal plant pathogen Ustilago maydis.</title>
        <authorList>
            <person name="Kamper J."/>
            <person name="Kahmann R."/>
            <person name="Bolker M."/>
            <person name="Ma L.J."/>
            <person name="Brefort T."/>
            <person name="Saville B.J."/>
            <person name="Banuett F."/>
            <person name="Kronstad J.W."/>
            <person name="Gold S.E."/>
            <person name="Muller O."/>
            <person name="Perlin M.H."/>
            <person name="Wosten H.A."/>
            <person name="de Vries R."/>
            <person name="Ruiz-Herrera J."/>
            <person name="Reynaga-Pena C.G."/>
            <person name="Snetselaar K."/>
            <person name="McCann M."/>
            <person name="Perez-Martin J."/>
            <person name="Feldbrugge M."/>
            <person name="Basse C.W."/>
            <person name="Steinberg G."/>
            <person name="Ibeas J.I."/>
            <person name="Holloman W."/>
            <person name="Guzman P."/>
            <person name="Farman M."/>
            <person name="Stajich J.E."/>
            <person name="Sentandreu R."/>
            <person name="Gonzalez-Prieto J.M."/>
            <person name="Kennell J.C."/>
            <person name="Molina L."/>
            <person name="Schirawski J."/>
            <person name="Mendoza-Mendoza A."/>
            <person name="Greilinger D."/>
            <person name="Munch K."/>
            <person name="Rossel N."/>
            <person name="Scherer M."/>
            <person name="Vranes M."/>
            <person name="Ladendorf O."/>
            <person name="Vincon V."/>
            <person name="Fuchs U."/>
            <person name="Sandrock B."/>
            <person name="Meng S."/>
            <person name="Ho E.C."/>
            <person name="Cahill M.J."/>
            <person name="Boyce K.J."/>
            <person name="Klose J."/>
            <person name="Klosterman S.J."/>
            <person name="Deelstra H.J."/>
            <person name="Ortiz-Castellanos L."/>
            <person name="Li W."/>
            <person name="Sanchez-Alonso P."/>
            <person name="Schreier P.H."/>
            <person name="Hauser-Hahn I."/>
            <person name="Vaupel M."/>
            <person name="Koopmann E."/>
            <person name="Friedrich G."/>
            <person name="Voss H."/>
            <person name="Schluter T."/>
            <person name="Margolis J."/>
            <person name="Platt D."/>
            <person name="Swimmer C."/>
            <person name="Gnirke A."/>
            <person name="Chen F."/>
            <person name="Vysotskaia V."/>
            <person name="Mannhaupt G."/>
            <person name="Guldener U."/>
            <person name="Munsterkotter M."/>
            <person name="Haase D."/>
            <person name="Oesterheld M."/>
            <person name="Mewes H.W."/>
            <person name="Mauceli E.W."/>
            <person name="DeCaprio D."/>
            <person name="Wade C.M."/>
            <person name="Butler J."/>
            <person name="Young S."/>
            <person name="Jaffe D.B."/>
            <person name="Calvo S."/>
            <person name="Nusbaum C."/>
            <person name="Galagan J."/>
            <person name="Birren B.W."/>
        </authorList>
    </citation>
    <scope>NUCLEOTIDE SEQUENCE [LARGE SCALE GENOMIC DNA]</scope>
    <source>
        <strain evidence="5">DSM 14603 / FGSC 9021 / UM521</strain>
    </source>
</reference>
<dbReference type="AlphaFoldDB" id="A0A0D1DTJ7"/>
<keyword evidence="5" id="KW-1185">Reference proteome</keyword>
<dbReference type="InParanoid" id="A0A0D1DTJ7"/>
<dbReference type="InterPro" id="IPR017930">
    <property type="entry name" value="Myb_dom"/>
</dbReference>
<protein>
    <submittedName>
        <fullName evidence="4">Uncharacterized protein</fullName>
    </submittedName>
</protein>
<sequence length="621" mass="66706">MAGKRNRWTRNEDEILKKAVLSSAKPRPSWAMIAKHIPGRSSKDCRKRWEHGLNQNLSRGPWSGSEDARLKAAVAEHGLHWALVATKVGKRTSDQCAKRWCDVLDPSLKKSEWTADEDSALLGLYQQLGTAWAKLATHIPGRSALSCRNRACKILVQRGEPRPGSVEAEELRLTMLAQQQPNSNPSSPLLSCSSPMSASGLSAAAITSPPQLNSQPQFIQMSDKDLNSVLPWHRSPSESVGHIYSEPGGWLPGSPGDAVLDSLLVSTPGACDDFSLGIGMAQGGSLLQTLFEPAATTSASELQFDLAPLFESASVSRDQATPVPGYIEPVDGRSDLDMIDLTSYAAPSMSSWTANESLTSSSSSTSPCTRWSTPAEDSGRLTSAKEWLSSGEAKPSPDNETSYTSRLNHMHPPLQASRATQVSARRMSLPALGQIMTMAGDPARVLQMLATEFDADRVCCRTRSTSTNADVSSKTCSGSDDACLTSRNVDSSSSSSATTWQRSYTASEASTLPVWMHTLLDTASHSTNTLETDQVISAHACQTMQHPLQLSSKPDIAMLRLPNFSGDQVWLDNSHNQHGSSRHVVELSGLVRNMADLMANMATLARAISSGGTASATNTVV</sequence>
<gene>
    <name evidence="4" type="ORF">UMAG_04101</name>
</gene>
<dbReference type="Pfam" id="PF00249">
    <property type="entry name" value="Myb_DNA-binding"/>
    <property type="match status" value="1"/>
</dbReference>
<evidence type="ECO:0000256" key="1">
    <source>
        <dbReference type="SAM" id="MobiDB-lite"/>
    </source>
</evidence>
<dbReference type="SUPFAM" id="SSF46689">
    <property type="entry name" value="Homeodomain-like"/>
    <property type="match status" value="2"/>
</dbReference>
<dbReference type="CDD" id="cd00167">
    <property type="entry name" value="SANT"/>
    <property type="match status" value="3"/>
</dbReference>
<dbReference type="EMBL" id="CM003151">
    <property type="protein sequence ID" value="KIS67599.1"/>
    <property type="molecule type" value="Genomic_DNA"/>
</dbReference>
<dbReference type="InterPro" id="IPR009057">
    <property type="entry name" value="Homeodomain-like_sf"/>
</dbReference>